<dbReference type="Proteomes" id="UP000790787">
    <property type="component" value="Chromosome 23"/>
</dbReference>
<dbReference type="PaxDb" id="4097-A0A1S4BXS1"/>
<protein>
    <submittedName>
        <fullName evidence="2">Uncharacterized protein LOC107812911</fullName>
    </submittedName>
</protein>
<evidence type="ECO:0000313" key="1">
    <source>
        <dbReference type="Proteomes" id="UP000790787"/>
    </source>
</evidence>
<dbReference type="OrthoDB" id="1092014at2759"/>
<proteinExistence type="predicted"/>
<dbReference type="Pfam" id="PF14291">
    <property type="entry name" value="DUF4371"/>
    <property type="match status" value="1"/>
</dbReference>
<gene>
    <name evidence="2" type="primary">LOC107812911</name>
</gene>
<dbReference type="KEGG" id="nta:107812911"/>
<dbReference type="RefSeq" id="XP_016493579.2">
    <property type="nucleotide sequence ID" value="XM_016638093.2"/>
</dbReference>
<dbReference type="AlphaFoldDB" id="A0A1S4BXS1"/>
<name>A0A1S4BXS1_TOBAC</name>
<keyword evidence="1" id="KW-1185">Reference proteome</keyword>
<dbReference type="GeneID" id="107812911"/>
<evidence type="ECO:0000313" key="2">
    <source>
        <dbReference type="RefSeq" id="XP_016493579.2"/>
    </source>
</evidence>
<dbReference type="PANTHER" id="PTHR45749:SF34">
    <property type="entry name" value="ZINC FINGER MYM-TYPE PROTEIN 1-LIKE"/>
    <property type="match status" value="1"/>
</dbReference>
<reference evidence="2" key="2">
    <citation type="submission" date="2025-08" db="UniProtKB">
        <authorList>
            <consortium name="RefSeq"/>
        </authorList>
    </citation>
    <scope>IDENTIFICATION</scope>
    <source>
        <tissue evidence="2">Leaf</tissue>
    </source>
</reference>
<dbReference type="PANTHER" id="PTHR45749">
    <property type="match status" value="1"/>
</dbReference>
<dbReference type="STRING" id="4097.A0A1S4BXS1"/>
<reference evidence="1" key="1">
    <citation type="journal article" date="2014" name="Nat. Commun.">
        <title>The tobacco genome sequence and its comparison with those of tomato and potato.</title>
        <authorList>
            <person name="Sierro N."/>
            <person name="Battey J.N."/>
            <person name="Ouadi S."/>
            <person name="Bakaher N."/>
            <person name="Bovet L."/>
            <person name="Willig A."/>
            <person name="Goepfert S."/>
            <person name="Peitsch M.C."/>
            <person name="Ivanov N.V."/>
        </authorList>
    </citation>
    <scope>NUCLEOTIDE SEQUENCE [LARGE SCALE GENOMIC DNA]</scope>
</reference>
<dbReference type="InterPro" id="IPR025398">
    <property type="entry name" value="DUF4371"/>
</dbReference>
<organism evidence="1 2">
    <name type="scientific">Nicotiana tabacum</name>
    <name type="common">Common tobacco</name>
    <dbReference type="NCBI Taxonomy" id="4097"/>
    <lineage>
        <taxon>Eukaryota</taxon>
        <taxon>Viridiplantae</taxon>
        <taxon>Streptophyta</taxon>
        <taxon>Embryophyta</taxon>
        <taxon>Tracheophyta</taxon>
        <taxon>Spermatophyta</taxon>
        <taxon>Magnoliopsida</taxon>
        <taxon>eudicotyledons</taxon>
        <taxon>Gunneridae</taxon>
        <taxon>Pentapetalae</taxon>
        <taxon>asterids</taxon>
        <taxon>lamiids</taxon>
        <taxon>Solanales</taxon>
        <taxon>Solanaceae</taxon>
        <taxon>Nicotianoideae</taxon>
        <taxon>Nicotianeae</taxon>
        <taxon>Nicotiana</taxon>
    </lineage>
</organism>
<accession>A0A1S4BXS1</accession>
<dbReference type="RefSeq" id="XP_016493579.1">
    <property type="nucleotide sequence ID" value="XM_016638093.1"/>
</dbReference>
<sequence>MQDLSNQRQSIQSFFDRQSEKVKSDRRMRLNASIDVMRFLLRDGFPFRGHDESKDFEYKGIFLELLEFHGDKYPDVGKVILRHAPKNDIMICPTIQKEIVDACAKETSKDIIKDLDGDYFGILVDESKGISHKEQMALVLRYVNKNGEVIERFLGIVHVKDIYAQSLKDEIYSLLLDNSLSSSKIRGHGYDEANLSKKYSDVNNFFDVVITLLNTIGASFKRRELLRQHQVEKLEELLKNGELYKKKDQDIVNPMRLPDLAKTRLQTMRESELESLMDEVYSFCDKHGILIPKMDKNYPRSKRKRSDISYSHHFRVEVFYAIINFQLLELNYHFDVVTSDLLLGMASLIPIDSFAYFDKYRIMKLAEYIQVSLVMGSLGFSVTSLIVSLSILESLTLILHVATASVERTFSSMKLIKNDLRNSIGDKFLNGCLVCNIELKVFATINFSFLQSPTYLEPLQHIADVISTTGI</sequence>